<feature type="domain" description="CAAX prenyl protease 2/Lysostaphin resistance protein A-like" evidence="3">
    <location>
        <begin position="98"/>
        <end position="200"/>
    </location>
</feature>
<dbReference type="InterPro" id="IPR003675">
    <property type="entry name" value="Rce1/LyrA-like_dom"/>
</dbReference>
<feature type="transmembrane region" description="Helical" evidence="2">
    <location>
        <begin position="99"/>
        <end position="117"/>
    </location>
</feature>
<dbReference type="Pfam" id="PF02517">
    <property type="entry name" value="Rce1-like"/>
    <property type="match status" value="1"/>
</dbReference>
<dbReference type="AlphaFoldDB" id="A0A1G6C130"/>
<comment type="similarity">
    <text evidence="1">Belongs to the UPF0177 family.</text>
</comment>
<reference evidence="4 5" key="1">
    <citation type="submission" date="2016-10" db="EMBL/GenBank/DDBJ databases">
        <authorList>
            <person name="de Groot N.N."/>
        </authorList>
    </citation>
    <scope>NUCLEOTIDE SEQUENCE [LARGE SCALE GENOMIC DNA]</scope>
    <source>
        <strain evidence="4 5">A-4</strain>
    </source>
</reference>
<dbReference type="Proteomes" id="UP000182508">
    <property type="component" value="Unassembled WGS sequence"/>
</dbReference>
<feature type="transmembrane region" description="Helical" evidence="2">
    <location>
        <begin position="9"/>
        <end position="27"/>
    </location>
</feature>
<dbReference type="GO" id="GO:0080120">
    <property type="term" value="P:CAAX-box protein maturation"/>
    <property type="evidence" value="ECO:0007669"/>
    <property type="project" value="UniProtKB-ARBA"/>
</dbReference>
<evidence type="ECO:0000256" key="1">
    <source>
        <dbReference type="ARBA" id="ARBA00009067"/>
    </source>
</evidence>
<evidence type="ECO:0000313" key="4">
    <source>
        <dbReference type="EMBL" id="SDB26593.1"/>
    </source>
</evidence>
<feature type="transmembrane region" description="Helical" evidence="2">
    <location>
        <begin position="72"/>
        <end position="93"/>
    </location>
</feature>
<evidence type="ECO:0000313" key="5">
    <source>
        <dbReference type="Proteomes" id="UP000182508"/>
    </source>
</evidence>
<keyword evidence="2" id="KW-0812">Transmembrane</keyword>
<gene>
    <name evidence="4" type="ORF">SAMN02910293_01322</name>
</gene>
<evidence type="ECO:0000256" key="2">
    <source>
        <dbReference type="SAM" id="Phobius"/>
    </source>
</evidence>
<dbReference type="RefSeq" id="WP_074486106.1">
    <property type="nucleotide sequence ID" value="NZ_FMXP01000016.1"/>
</dbReference>
<name>A0A1G6C130_9STRE</name>
<feature type="transmembrane region" description="Helical" evidence="2">
    <location>
        <begin position="33"/>
        <end position="51"/>
    </location>
</feature>
<keyword evidence="2" id="KW-0472">Membrane</keyword>
<accession>A0A1G6C130</accession>
<evidence type="ECO:0000259" key="3">
    <source>
        <dbReference type="Pfam" id="PF02517"/>
    </source>
</evidence>
<keyword evidence="2" id="KW-1133">Transmembrane helix</keyword>
<feature type="transmembrane region" description="Helical" evidence="2">
    <location>
        <begin position="188"/>
        <end position="206"/>
    </location>
</feature>
<dbReference type="eggNOG" id="COG1266">
    <property type="taxonomic scope" value="Bacteria"/>
</dbReference>
<keyword evidence="5" id="KW-1185">Reference proteome</keyword>
<organism evidence="4 5">
    <name type="scientific">Streptococcus henryi</name>
    <dbReference type="NCBI Taxonomy" id="439219"/>
    <lineage>
        <taxon>Bacteria</taxon>
        <taxon>Bacillati</taxon>
        <taxon>Bacillota</taxon>
        <taxon>Bacilli</taxon>
        <taxon>Lactobacillales</taxon>
        <taxon>Streptococcaceae</taxon>
        <taxon>Streptococcus</taxon>
    </lineage>
</organism>
<sequence length="244" mass="27784">MSKLNLQRILSLGALLIIENWLLHLLTNHLPELIGYPLKTIALALSFYLLAHRRYRLTIPLKTNVSIWEQVRINWLSFVYMFLIALPLTFYGLSNHTNQLPQAIIISACAAFFEEYLCRGILIQIGLGEEKKSYPKILQLALLTSLIFGLAHLGNLTQQPLDVTLYQVYYASALGLYFVAITIRTRTLWWAIIIHFIIDFASILASDSTVASAVPTIGSFFLWLFVALLALFLTRPKKLKDYIP</sequence>
<feature type="transmembrane region" description="Helical" evidence="2">
    <location>
        <begin position="137"/>
        <end position="157"/>
    </location>
</feature>
<dbReference type="STRING" id="439219.SAMN02910293_01322"/>
<protein>
    <recommendedName>
        <fullName evidence="3">CAAX prenyl protease 2/Lysostaphin resistance protein A-like domain-containing protein</fullName>
    </recommendedName>
</protein>
<proteinExistence type="inferred from homology"/>
<dbReference type="GO" id="GO:0004175">
    <property type="term" value="F:endopeptidase activity"/>
    <property type="evidence" value="ECO:0007669"/>
    <property type="project" value="UniProtKB-ARBA"/>
</dbReference>
<feature type="transmembrane region" description="Helical" evidence="2">
    <location>
        <begin position="212"/>
        <end position="233"/>
    </location>
</feature>
<feature type="transmembrane region" description="Helical" evidence="2">
    <location>
        <begin position="163"/>
        <end position="181"/>
    </location>
</feature>
<dbReference type="EMBL" id="FMXP01000016">
    <property type="protein sequence ID" value="SDB26593.1"/>
    <property type="molecule type" value="Genomic_DNA"/>
</dbReference>